<evidence type="ECO:0000313" key="14">
    <source>
        <dbReference type="Proteomes" id="UP000184207"/>
    </source>
</evidence>
<evidence type="ECO:0000256" key="11">
    <source>
        <dbReference type="ARBA" id="ARBA00023136"/>
    </source>
</evidence>
<dbReference type="InterPro" id="IPR036097">
    <property type="entry name" value="HisK_dim/P_sf"/>
</dbReference>
<dbReference type="FunFam" id="3.30.565.10:FF:000006">
    <property type="entry name" value="Sensor histidine kinase WalK"/>
    <property type="match status" value="1"/>
</dbReference>
<dbReference type="GO" id="GO:0000155">
    <property type="term" value="F:phosphorelay sensor kinase activity"/>
    <property type="evidence" value="ECO:0007669"/>
    <property type="project" value="InterPro"/>
</dbReference>
<keyword evidence="9" id="KW-0067">ATP-binding</keyword>
<dbReference type="InterPro" id="IPR003594">
    <property type="entry name" value="HATPase_dom"/>
</dbReference>
<dbReference type="InterPro" id="IPR000014">
    <property type="entry name" value="PAS"/>
</dbReference>
<dbReference type="PANTHER" id="PTHR43047:SF72">
    <property type="entry name" value="OSMOSENSING HISTIDINE PROTEIN KINASE SLN1"/>
    <property type="match status" value="1"/>
</dbReference>
<keyword evidence="10" id="KW-0902">Two-component regulatory system</keyword>
<dbReference type="SUPFAM" id="SSF47384">
    <property type="entry name" value="Homodimeric domain of signal transducing histidine kinase"/>
    <property type="match status" value="1"/>
</dbReference>
<evidence type="ECO:0000256" key="10">
    <source>
        <dbReference type="ARBA" id="ARBA00023012"/>
    </source>
</evidence>
<comment type="catalytic activity">
    <reaction evidence="1">
        <text>ATP + protein L-histidine = ADP + protein N-phospho-L-histidine.</text>
        <dbReference type="EC" id="2.7.13.3"/>
    </reaction>
</comment>
<evidence type="ECO:0000256" key="3">
    <source>
        <dbReference type="ARBA" id="ARBA00012438"/>
    </source>
</evidence>
<dbReference type="SMART" id="SM00388">
    <property type="entry name" value="HisKA"/>
    <property type="match status" value="1"/>
</dbReference>
<keyword evidence="8 13" id="KW-0418">Kinase</keyword>
<dbReference type="RefSeq" id="WP_072758033.1">
    <property type="nucleotide sequence ID" value="NZ_FRDJ01000002.1"/>
</dbReference>
<dbReference type="PRINTS" id="PR00344">
    <property type="entry name" value="BCTRLSENSOR"/>
</dbReference>
<evidence type="ECO:0000256" key="2">
    <source>
        <dbReference type="ARBA" id="ARBA00004236"/>
    </source>
</evidence>
<dbReference type="STRING" id="1121883.SAMN02745226_00513"/>
<dbReference type="GO" id="GO:0009927">
    <property type="term" value="F:histidine phosphotransfer kinase activity"/>
    <property type="evidence" value="ECO:0007669"/>
    <property type="project" value="TreeGrafter"/>
</dbReference>
<keyword evidence="14" id="KW-1185">Reference proteome</keyword>
<dbReference type="Gene3D" id="1.10.287.130">
    <property type="match status" value="1"/>
</dbReference>
<keyword evidence="11" id="KW-0472">Membrane</keyword>
<dbReference type="OrthoDB" id="112712at2"/>
<dbReference type="Proteomes" id="UP000184207">
    <property type="component" value="Unassembled WGS sequence"/>
</dbReference>
<keyword evidence="4" id="KW-1003">Cell membrane</keyword>
<dbReference type="PANTHER" id="PTHR43047">
    <property type="entry name" value="TWO-COMPONENT HISTIDINE PROTEIN KINASE"/>
    <property type="match status" value="1"/>
</dbReference>
<dbReference type="InterPro" id="IPR005467">
    <property type="entry name" value="His_kinase_dom"/>
</dbReference>
<dbReference type="EC" id="2.7.13.3" evidence="3"/>
<evidence type="ECO:0000256" key="5">
    <source>
        <dbReference type="ARBA" id="ARBA00022553"/>
    </source>
</evidence>
<dbReference type="Pfam" id="PF13188">
    <property type="entry name" value="PAS_8"/>
    <property type="match status" value="1"/>
</dbReference>
<dbReference type="CDD" id="cd16922">
    <property type="entry name" value="HATPase_EvgS-ArcB-TorS-like"/>
    <property type="match status" value="1"/>
</dbReference>
<evidence type="ECO:0000313" key="13">
    <source>
        <dbReference type="EMBL" id="SHN53672.1"/>
    </source>
</evidence>
<dbReference type="CDD" id="cd00082">
    <property type="entry name" value="HisKA"/>
    <property type="match status" value="1"/>
</dbReference>
<dbReference type="SUPFAM" id="SSF55874">
    <property type="entry name" value="ATPase domain of HSP90 chaperone/DNA topoisomerase II/histidine kinase"/>
    <property type="match status" value="1"/>
</dbReference>
<evidence type="ECO:0000256" key="6">
    <source>
        <dbReference type="ARBA" id="ARBA00022679"/>
    </source>
</evidence>
<dbReference type="InterPro" id="IPR004358">
    <property type="entry name" value="Sig_transdc_His_kin-like_C"/>
</dbReference>
<dbReference type="Pfam" id="PF00512">
    <property type="entry name" value="HisKA"/>
    <property type="match status" value="1"/>
</dbReference>
<evidence type="ECO:0000256" key="7">
    <source>
        <dbReference type="ARBA" id="ARBA00022741"/>
    </source>
</evidence>
<proteinExistence type="predicted"/>
<dbReference type="EMBL" id="FRDJ01000002">
    <property type="protein sequence ID" value="SHN53672.1"/>
    <property type="molecule type" value="Genomic_DNA"/>
</dbReference>
<dbReference type="Pfam" id="PF02518">
    <property type="entry name" value="HATPase_c"/>
    <property type="match status" value="1"/>
</dbReference>
<evidence type="ECO:0000256" key="1">
    <source>
        <dbReference type="ARBA" id="ARBA00000085"/>
    </source>
</evidence>
<keyword evidence="6" id="KW-0808">Transferase</keyword>
<dbReference type="FunFam" id="1.10.287.130:FF:000008">
    <property type="entry name" value="Two-component sensor histidine kinase"/>
    <property type="match status" value="1"/>
</dbReference>
<dbReference type="InterPro" id="IPR036890">
    <property type="entry name" value="HATPase_C_sf"/>
</dbReference>
<dbReference type="GO" id="GO:0005524">
    <property type="term" value="F:ATP binding"/>
    <property type="evidence" value="ECO:0007669"/>
    <property type="project" value="UniProtKB-KW"/>
</dbReference>
<dbReference type="InterPro" id="IPR003661">
    <property type="entry name" value="HisK_dim/P_dom"/>
</dbReference>
<keyword evidence="5" id="KW-0597">Phosphoprotein</keyword>
<protein>
    <recommendedName>
        <fullName evidence="3">histidine kinase</fullName>
        <ecNumber evidence="3">2.7.13.3</ecNumber>
    </recommendedName>
</protein>
<evidence type="ECO:0000256" key="4">
    <source>
        <dbReference type="ARBA" id="ARBA00022475"/>
    </source>
</evidence>
<name>A0A1M7S5R0_FERGO</name>
<dbReference type="GO" id="GO:0005886">
    <property type="term" value="C:plasma membrane"/>
    <property type="evidence" value="ECO:0007669"/>
    <property type="project" value="UniProtKB-SubCell"/>
</dbReference>
<dbReference type="AlphaFoldDB" id="A0A1M7S5R0"/>
<keyword evidence="7" id="KW-0547">Nucleotide-binding</keyword>
<evidence type="ECO:0000259" key="12">
    <source>
        <dbReference type="PROSITE" id="PS50109"/>
    </source>
</evidence>
<evidence type="ECO:0000256" key="8">
    <source>
        <dbReference type="ARBA" id="ARBA00022777"/>
    </source>
</evidence>
<dbReference type="Gene3D" id="3.30.565.10">
    <property type="entry name" value="Histidine kinase-like ATPase, C-terminal domain"/>
    <property type="match status" value="1"/>
</dbReference>
<reference evidence="14" key="1">
    <citation type="submission" date="2016-12" db="EMBL/GenBank/DDBJ databases">
        <authorList>
            <person name="Varghese N."/>
            <person name="Submissions S."/>
        </authorList>
    </citation>
    <scope>NUCLEOTIDE SEQUENCE [LARGE SCALE GENOMIC DNA]</scope>
    <source>
        <strain evidence="14">DSM 13020</strain>
    </source>
</reference>
<evidence type="ECO:0000256" key="9">
    <source>
        <dbReference type="ARBA" id="ARBA00022840"/>
    </source>
</evidence>
<feature type="domain" description="Histidine kinase" evidence="12">
    <location>
        <begin position="248"/>
        <end position="464"/>
    </location>
</feature>
<comment type="subcellular location">
    <subcellularLocation>
        <location evidence="2">Cell membrane</location>
    </subcellularLocation>
</comment>
<sequence>MDVQQLLSKYMLEISKVEDEKTLYTALSEIIKRVLDFQVLNILSSGNVIYLEPNGVSISENYYSDYISWVEERLHPTFLPFEDLYVGLVPIFKGKKSLAIAVLLTTSEPTPEIIDYLQLIAYLSGITLENLRLFKMVDDSRKYFETVLNVSNDGILVFKDTEIEFMNLKAKQILEESGSLLEKIREEVEHESGFFEFEKESTFFSIAIKKVEFFGEERFLVSLRNITTEKEIQKLKEVDKIKTNFIANISHELRTPLAAIKAYTETMLNMPMTLEEIQEFLTIIQTQSERLENLLNDLLDFSQIESNTMKIVKENTDICKIVENVVKSAKQMASDYNVDIMVDCKNVTVNCDPGRMEQVLLNLVTNAIKFSDKSKEERYAKIEAIDEDDQIRLMVSDNGIGIPGDKLDKIFDKFYRVDNDLTYSIPGTGLGLAIVREIVQLHKGTIQVESEEGKGSIFTVIIPK</sequence>
<accession>A0A1M7S5R0</accession>
<dbReference type="PROSITE" id="PS50109">
    <property type="entry name" value="HIS_KIN"/>
    <property type="match status" value="1"/>
</dbReference>
<organism evidence="13 14">
    <name type="scientific">Fervidobacterium gondwanense DSM 13020</name>
    <dbReference type="NCBI Taxonomy" id="1121883"/>
    <lineage>
        <taxon>Bacteria</taxon>
        <taxon>Thermotogati</taxon>
        <taxon>Thermotogota</taxon>
        <taxon>Thermotogae</taxon>
        <taxon>Thermotogales</taxon>
        <taxon>Fervidobacteriaceae</taxon>
        <taxon>Fervidobacterium</taxon>
    </lineage>
</organism>
<gene>
    <name evidence="13" type="ORF">SAMN02745226_00513</name>
</gene>
<dbReference type="SMART" id="SM00387">
    <property type="entry name" value="HATPase_c"/>
    <property type="match status" value="1"/>
</dbReference>